<evidence type="ECO:0000313" key="10">
    <source>
        <dbReference type="Proteomes" id="UP001356427"/>
    </source>
</evidence>
<feature type="domain" description="Kinesin motor" evidence="8">
    <location>
        <begin position="233"/>
        <end position="329"/>
    </location>
</feature>
<feature type="region of interest" description="Disordered" evidence="7">
    <location>
        <begin position="1286"/>
        <end position="1328"/>
    </location>
</feature>
<dbReference type="InterPro" id="IPR027640">
    <property type="entry name" value="Kinesin-like_fam"/>
</dbReference>
<evidence type="ECO:0000259" key="8">
    <source>
        <dbReference type="PROSITE" id="PS50067"/>
    </source>
</evidence>
<dbReference type="GO" id="GO:0005856">
    <property type="term" value="C:cytoskeleton"/>
    <property type="evidence" value="ECO:0007669"/>
    <property type="project" value="UniProtKB-SubCell"/>
</dbReference>
<evidence type="ECO:0000256" key="7">
    <source>
        <dbReference type="SAM" id="MobiDB-lite"/>
    </source>
</evidence>
<dbReference type="InterPro" id="IPR001752">
    <property type="entry name" value="Kinesin_motor_dom"/>
</dbReference>
<dbReference type="PANTHER" id="PTHR21608">
    <property type="entry name" value="KINESIN-LIKE PROTEIN CG14535"/>
    <property type="match status" value="1"/>
</dbReference>
<dbReference type="GO" id="GO:0008017">
    <property type="term" value="F:microtubule binding"/>
    <property type="evidence" value="ECO:0007669"/>
    <property type="project" value="InterPro"/>
</dbReference>
<evidence type="ECO:0000256" key="3">
    <source>
        <dbReference type="ARBA" id="ARBA00022840"/>
    </source>
</evidence>
<dbReference type="Pfam" id="PF00225">
    <property type="entry name" value="Kinesin"/>
    <property type="match status" value="1"/>
</dbReference>
<dbReference type="SUPFAM" id="SSF53098">
    <property type="entry name" value="Ribonuclease H-like"/>
    <property type="match status" value="1"/>
</dbReference>
<reference evidence="9 10" key="1">
    <citation type="submission" date="2021-04" db="EMBL/GenBank/DDBJ databases">
        <authorList>
            <person name="De Guttry C."/>
            <person name="Zahm M."/>
            <person name="Klopp C."/>
            <person name="Cabau C."/>
            <person name="Louis A."/>
            <person name="Berthelot C."/>
            <person name="Parey E."/>
            <person name="Roest Crollius H."/>
            <person name="Montfort J."/>
            <person name="Robinson-Rechavi M."/>
            <person name="Bucao C."/>
            <person name="Bouchez O."/>
            <person name="Gislard M."/>
            <person name="Lluch J."/>
            <person name="Milhes M."/>
            <person name="Lampietro C."/>
            <person name="Lopez Roques C."/>
            <person name="Donnadieu C."/>
            <person name="Braasch I."/>
            <person name="Desvignes T."/>
            <person name="Postlethwait J."/>
            <person name="Bobe J."/>
            <person name="Wedekind C."/>
            <person name="Guiguen Y."/>
        </authorList>
    </citation>
    <scope>NUCLEOTIDE SEQUENCE [LARGE SCALE GENOMIC DNA]</scope>
    <source>
        <strain evidence="9">Cs_M1</strain>
        <tissue evidence="9">Blood</tissue>
    </source>
</reference>
<feature type="compositionally biased region" description="Polar residues" evidence="7">
    <location>
        <begin position="1286"/>
        <end position="1315"/>
    </location>
</feature>
<feature type="region of interest" description="Disordered" evidence="7">
    <location>
        <begin position="1096"/>
        <end position="1136"/>
    </location>
</feature>
<feature type="compositionally biased region" description="Basic and acidic residues" evidence="7">
    <location>
        <begin position="875"/>
        <end position="886"/>
    </location>
</feature>
<organism evidence="9 10">
    <name type="scientific">Coregonus suidteri</name>
    <dbReference type="NCBI Taxonomy" id="861788"/>
    <lineage>
        <taxon>Eukaryota</taxon>
        <taxon>Metazoa</taxon>
        <taxon>Chordata</taxon>
        <taxon>Craniata</taxon>
        <taxon>Vertebrata</taxon>
        <taxon>Euteleostomi</taxon>
        <taxon>Actinopterygii</taxon>
        <taxon>Neopterygii</taxon>
        <taxon>Teleostei</taxon>
        <taxon>Protacanthopterygii</taxon>
        <taxon>Salmoniformes</taxon>
        <taxon>Salmonidae</taxon>
        <taxon>Coregoninae</taxon>
        <taxon>Coregonus</taxon>
    </lineage>
</organism>
<feature type="compositionally biased region" description="Basic residues" evidence="7">
    <location>
        <begin position="1463"/>
        <end position="1476"/>
    </location>
</feature>
<dbReference type="EMBL" id="JAGTTL010000031">
    <property type="protein sequence ID" value="KAK6297662.1"/>
    <property type="molecule type" value="Genomic_DNA"/>
</dbReference>
<feature type="region of interest" description="Disordered" evidence="7">
    <location>
        <begin position="1170"/>
        <end position="1245"/>
    </location>
</feature>
<dbReference type="Proteomes" id="UP001356427">
    <property type="component" value="Unassembled WGS sequence"/>
</dbReference>
<proteinExistence type="inferred from homology"/>
<gene>
    <name evidence="9" type="ORF">J4Q44_G00322450</name>
</gene>
<dbReference type="PROSITE" id="PS50067">
    <property type="entry name" value="KINESIN_MOTOR_2"/>
    <property type="match status" value="1"/>
</dbReference>
<keyword evidence="4" id="KW-0206">Cytoskeleton</keyword>
<sequence>MPLSTVTKPGFMALIHTLDKRYSIPSRTYFSQTAIPELYKKCKEKVAAELKTVEFFASTTDMWSSRTAEPYQSLTVHFIDEDFNLRARCLQTTYFPDDHTGENIAAGLREGLVSWDLHEENHVCITTDNASNMVLAARLNEWTRLQCFGHRLHLAIVLAEDAEDTDLTKSIKTKVLAYLNNKYGDPNIQELLDVACFLDPRFKIQYISTDNIPAIKTRLKTEIVDLAQLPGGHSRLIMIDLADSINGSSRTSDSRIGCPESELGSVILALLNNGNKNIPNRDSKVTMLLQESLGNINCRTTVLAHVTDSPEHCSETLSTVQIASLIRRTQKKAKHSMTCSPSGRSLSRERSGGSRLFSLRAFHSTSAVDSDLSDLLDDHSTSVVDSDLSDLPQLRLSGDLLDDQSCDTVIHINPDGSVQQPGTELYQQGQGQPEFTPIIPSLHQHKAEEESEAELSALQQELLLHLLNIMPRPEGERKGSESIIQEQLFQYTAEEVGQCVRDFSVNCDTFAELQERLGCIDGSKTVTKSSLKEPSATTESPPVPQDCSGLPETGENTSFFKPLNMDLKCSEFSIVAEKESLVTDGSLPVDSFQREDSGLYDCEEGSAASSNEDQPYPCGSISLHPACQSLSQGNPPEYSYLPQHHEIYSQISPVPSSHPPLPLFPLPLSLEPAGYPGRNDWLQPKTRTSPTGKSSPISPSRAPSLFSPSSSTTSSLATSVLLGEMILPQLPQLSTTELDLKDMTATITVTVQQPLGQMGQDELVLTMAEEVTISGALESRGQARNIIKIRDAHSSSGQASSGSVLGSLPIRIISNFSEDPASTTDSTIKAMDHANTTKTMAVEVNTKPKAMSSLYRVENRFLPSFINPSLADVSRGSDVEGSHPREVSNTLSMRVDASAEPEKKDNLKGNERNHERKTNESVLMSFLGQTSDTASCDTHAWKEAGCYEMMSSENRASGRGGNQADRSYPRRRDVTTCSLTCHDRVLPVPSSLITPKLSGDCNESSRNTPENCIPGYPAVTRHRTASLPRGWYNINKQESYGLMREEYTYKEPDVTSSTSGSPRVTLERRPSSARQGIFSWARESVPLPFSPARKYSLAQHTPRQRTSNSPLSTASSSPLEPMPSTLSVRHDSGKLKSSVEESNRLFSAKLEQLASRTNSLGRIPLARHTLDRGSSLSSVSSKGSKSCEWESSHPTLPWASRSPRRAPRSIPLTDNNTPNTAHSPKTSRSTFITDPNTALQSPRSSWSKLSAVGKLMTASSKAHRISIPSTKNLRFSLKEVCQSINRNTSLSPDGKSPEQSPPWSTQSLSRNQTPSPQTPPPRLAPKSPVRVINGRILELLQIGREPSASGGASGGLDLDKMAAAAGVTCRSMGEAHPVHPVPSPYARMTAPRRPNHLSGHASDVTSVLSGELPPAMGKTALLNNRNSVVSSGYESMVRDSEATGSSTSNRDCSIISVAQSGRNPKRRSSNGSHPRRLSHDTSLSLRRSASGPRSRWVESGIPEAYEIKVYEIDDVERLQRRGGAGKQGIACFSAKLKFLEHRQQRVEAVRAKYNSLKTELELAKQNLRLEPGKWNQEFDLWQTFEVDSLEHLEALEVVTARLESRVNLCKANVMMVTCFDVATKRRQARRCRRMEQQQGFMGI</sequence>
<dbReference type="SUPFAM" id="SSF52540">
    <property type="entry name" value="P-loop containing nucleoside triphosphate hydrolases"/>
    <property type="match status" value="1"/>
</dbReference>
<comment type="subcellular location">
    <subcellularLocation>
        <location evidence="1">Cytoplasm</location>
        <location evidence="1">Cytoskeleton</location>
    </subcellularLocation>
</comment>
<feature type="compositionally biased region" description="Low complexity" evidence="7">
    <location>
        <begin position="1106"/>
        <end position="1119"/>
    </location>
</feature>
<protein>
    <recommendedName>
        <fullName evidence="8">Kinesin motor domain-containing protein</fullName>
    </recommendedName>
</protein>
<feature type="compositionally biased region" description="Basic and acidic residues" evidence="7">
    <location>
        <begin position="900"/>
        <end position="919"/>
    </location>
</feature>
<evidence type="ECO:0000256" key="1">
    <source>
        <dbReference type="ARBA" id="ARBA00004245"/>
    </source>
</evidence>
<keyword evidence="10" id="KW-1185">Reference proteome</keyword>
<dbReference type="GO" id="GO:0005524">
    <property type="term" value="F:ATP binding"/>
    <property type="evidence" value="ECO:0007669"/>
    <property type="project" value="UniProtKB-KW"/>
</dbReference>
<feature type="region of interest" description="Disordered" evidence="7">
    <location>
        <begin position="528"/>
        <end position="554"/>
    </location>
</feature>
<evidence type="ECO:0000256" key="6">
    <source>
        <dbReference type="SAM" id="Coils"/>
    </source>
</evidence>
<evidence type="ECO:0000256" key="2">
    <source>
        <dbReference type="ARBA" id="ARBA00022741"/>
    </source>
</evidence>
<feature type="compositionally biased region" description="Low complexity" evidence="7">
    <location>
        <begin position="698"/>
        <end position="711"/>
    </location>
</feature>
<feature type="coiled-coil region" evidence="6">
    <location>
        <begin position="1539"/>
        <end position="1570"/>
    </location>
</feature>
<dbReference type="InterPro" id="IPR012337">
    <property type="entry name" value="RNaseH-like_sf"/>
</dbReference>
<dbReference type="SMART" id="SM00129">
    <property type="entry name" value="KISc"/>
    <property type="match status" value="1"/>
</dbReference>
<dbReference type="InterPro" id="IPR036961">
    <property type="entry name" value="Kinesin_motor_dom_sf"/>
</dbReference>
<comment type="caution">
    <text evidence="5">Lacks conserved residue(s) required for the propagation of feature annotation.</text>
</comment>
<dbReference type="PANTHER" id="PTHR21608:SF8">
    <property type="entry name" value="KINESIN-LIKE PROTEIN KIF26B"/>
    <property type="match status" value="1"/>
</dbReference>
<feature type="region of interest" description="Disordered" evidence="7">
    <location>
        <begin position="1433"/>
        <end position="1495"/>
    </location>
</feature>
<comment type="caution">
    <text evidence="9">The sequence shown here is derived from an EMBL/GenBank/DDBJ whole genome shotgun (WGS) entry which is preliminary data.</text>
</comment>
<dbReference type="GO" id="GO:0003777">
    <property type="term" value="F:microtubule motor activity"/>
    <property type="evidence" value="ECO:0007669"/>
    <property type="project" value="InterPro"/>
</dbReference>
<comment type="similarity">
    <text evidence="5">Belongs to the TRAFAC class myosin-kinesin ATPase superfamily. Kinesin family.</text>
</comment>
<evidence type="ECO:0000256" key="4">
    <source>
        <dbReference type="ARBA" id="ARBA00023212"/>
    </source>
</evidence>
<dbReference type="GO" id="GO:0007018">
    <property type="term" value="P:microtubule-based movement"/>
    <property type="evidence" value="ECO:0007669"/>
    <property type="project" value="InterPro"/>
</dbReference>
<keyword evidence="6" id="KW-0175">Coiled coil</keyword>
<keyword evidence="4" id="KW-0963">Cytoplasm</keyword>
<accession>A0AAN8KRX6</accession>
<name>A0AAN8KRX6_9TELE</name>
<dbReference type="InterPro" id="IPR027417">
    <property type="entry name" value="P-loop_NTPase"/>
</dbReference>
<feature type="compositionally biased region" description="Polar residues" evidence="7">
    <location>
        <begin position="1442"/>
        <end position="1462"/>
    </location>
</feature>
<keyword evidence="2" id="KW-0547">Nucleotide-binding</keyword>
<feature type="compositionally biased region" description="Low complexity" evidence="7">
    <location>
        <begin position="1173"/>
        <end position="1184"/>
    </location>
</feature>
<evidence type="ECO:0000313" key="9">
    <source>
        <dbReference type="EMBL" id="KAK6297662.1"/>
    </source>
</evidence>
<feature type="region of interest" description="Disordered" evidence="7">
    <location>
        <begin position="872"/>
        <end position="920"/>
    </location>
</feature>
<feature type="region of interest" description="Disordered" evidence="7">
    <location>
        <begin position="675"/>
        <end position="711"/>
    </location>
</feature>
<feature type="region of interest" description="Disordered" evidence="7">
    <location>
        <begin position="1051"/>
        <end position="1072"/>
    </location>
</feature>
<dbReference type="Gene3D" id="3.40.850.10">
    <property type="entry name" value="Kinesin motor domain"/>
    <property type="match status" value="1"/>
</dbReference>
<feature type="compositionally biased region" description="Polar residues" evidence="7">
    <location>
        <begin position="1212"/>
        <end position="1245"/>
    </location>
</feature>
<keyword evidence="3" id="KW-0067">ATP-binding</keyword>
<feature type="compositionally biased region" description="Polar residues" evidence="7">
    <location>
        <begin position="685"/>
        <end position="697"/>
    </location>
</feature>
<evidence type="ECO:0000256" key="5">
    <source>
        <dbReference type="PROSITE-ProRule" id="PRU00283"/>
    </source>
</evidence>